<evidence type="ECO:0008006" key="3">
    <source>
        <dbReference type="Google" id="ProtNLM"/>
    </source>
</evidence>
<reference evidence="1 2" key="1">
    <citation type="submission" date="2016-03" db="EMBL/GenBank/DDBJ databases">
        <authorList>
            <person name="Ploux O."/>
        </authorList>
    </citation>
    <scope>NUCLEOTIDE SEQUENCE [LARGE SCALE GENOMIC DNA]</scope>
    <source>
        <strain evidence="1 2">R-45363</strain>
    </source>
</reference>
<evidence type="ECO:0000313" key="1">
    <source>
        <dbReference type="EMBL" id="OAI04210.1"/>
    </source>
</evidence>
<dbReference type="Proteomes" id="UP000078090">
    <property type="component" value="Unassembled WGS sequence"/>
</dbReference>
<dbReference type="AlphaFoldDB" id="A0A177MGZ4"/>
<proteinExistence type="predicted"/>
<dbReference type="EMBL" id="LUUG01000073">
    <property type="protein sequence ID" value="OAI04210.1"/>
    <property type="molecule type" value="Genomic_DNA"/>
</dbReference>
<dbReference type="Gene3D" id="3.40.1350.10">
    <property type="match status" value="1"/>
</dbReference>
<evidence type="ECO:0000313" key="2">
    <source>
        <dbReference type="Proteomes" id="UP000078090"/>
    </source>
</evidence>
<dbReference type="OrthoDB" id="120785at2"/>
<organism evidence="1 2">
    <name type="scientific">Methylomonas methanica</name>
    <dbReference type="NCBI Taxonomy" id="421"/>
    <lineage>
        <taxon>Bacteria</taxon>
        <taxon>Pseudomonadati</taxon>
        <taxon>Pseudomonadota</taxon>
        <taxon>Gammaproteobacteria</taxon>
        <taxon>Methylococcales</taxon>
        <taxon>Methylococcaceae</taxon>
        <taxon>Methylomonas</taxon>
    </lineage>
</organism>
<gene>
    <name evidence="1" type="ORF">A1332_14660</name>
</gene>
<protein>
    <recommendedName>
        <fullName evidence="3">DUF4365 domain-containing protein</fullName>
    </recommendedName>
</protein>
<sequence length="167" mass="19097">MIEKHKVKCSFDQTLSTQQIGKLGELFIQYRLLQYGIESAHLTTDAGIDLVAYSSQGKKAFTVQIKTNLAPKPAGGKGKLTLDWWVPVNSPAEYFAFVDISESRAWIFHHDELKDRAQQTPSTGKYHLYMYVDSNVMQRQKTKPALMQGFDGFKLENRIRDLFFDVS</sequence>
<dbReference type="InterPro" id="IPR011856">
    <property type="entry name" value="tRNA_endonuc-like_dom_sf"/>
</dbReference>
<name>A0A177MGZ4_METMH</name>
<dbReference type="RefSeq" id="WP_064008793.1">
    <property type="nucleotide sequence ID" value="NZ_LUUG01000073.1"/>
</dbReference>
<comment type="caution">
    <text evidence="1">The sequence shown here is derived from an EMBL/GenBank/DDBJ whole genome shotgun (WGS) entry which is preliminary data.</text>
</comment>
<dbReference type="GO" id="GO:0003676">
    <property type="term" value="F:nucleic acid binding"/>
    <property type="evidence" value="ECO:0007669"/>
    <property type="project" value="InterPro"/>
</dbReference>
<accession>A0A177MGZ4</accession>